<dbReference type="AlphaFoldDB" id="A0A1Y1UM48"/>
<proteinExistence type="predicted"/>
<evidence type="ECO:0000256" key="1">
    <source>
        <dbReference type="ARBA" id="ARBA00004236"/>
    </source>
</evidence>
<dbReference type="EMBL" id="NBSH01000004">
    <property type="protein sequence ID" value="ORX38564.1"/>
    <property type="molecule type" value="Genomic_DNA"/>
</dbReference>
<feature type="domain" description="FAS1" evidence="8">
    <location>
        <begin position="209"/>
        <end position="349"/>
    </location>
</feature>
<evidence type="ECO:0000259" key="8">
    <source>
        <dbReference type="PROSITE" id="PS50213"/>
    </source>
</evidence>
<dbReference type="GeneID" id="33555903"/>
<dbReference type="STRING" id="4999.A0A1Y1UM48"/>
<sequence length="413" mass="43230">MLVSIRAFTLLLPLLAPLVPAQADDLECDDNDLATYLLSVIDSAYDSGLTIFEQYIAALSEKETGYTYLESLHESNNVNTLLAPTDEAFNKAGISPPFNSLSEQELVDLIEFHTLEQDWTYINLPQSPDHAIASTLLNIKNHLNSTVDSTATAAMILQQGDGGNVAVRLAVGNGTTWKAPLNLDWAGITNLKVLPINTVLPYPPKLSAALTLPTSSRSVNGTKAFAAAVQAGFGPNALNGLTKEGFTVFVPVDDAFTSHVQAALVSNPAMAQTALKDHYTTSFSLFSGFWNGQAASHSYTIRAQSGVNLTVTHAENGTTVKTSQGVSATVLRSDIPLENGVMHLIDSVLFNPLQAPTTISSISSATSEARPSGSAGSPASSAGSAGQSGAACNIVHSGMTLLAGILTAGVFGH</sequence>
<evidence type="ECO:0000256" key="5">
    <source>
        <dbReference type="ARBA" id="ARBA00024686"/>
    </source>
</evidence>
<reference evidence="9 10" key="1">
    <citation type="submission" date="2017-03" db="EMBL/GenBank/DDBJ databases">
        <title>Widespread Adenine N6-methylation of Active Genes in Fungi.</title>
        <authorList>
            <consortium name="DOE Joint Genome Institute"/>
            <person name="Mondo S.J."/>
            <person name="Dannebaum R.O."/>
            <person name="Kuo R.C."/>
            <person name="Louie K.B."/>
            <person name="Bewick A.J."/>
            <person name="Labutti K."/>
            <person name="Haridas S."/>
            <person name="Kuo A."/>
            <person name="Salamov A."/>
            <person name="Ahrendt S.R."/>
            <person name="Lau R."/>
            <person name="Bowen B.P."/>
            <person name="Lipzen A."/>
            <person name="Sullivan W."/>
            <person name="Andreopoulos W.B."/>
            <person name="Clum A."/>
            <person name="Lindquist E."/>
            <person name="Daum C."/>
            <person name="Northen T.R."/>
            <person name="Ramamoorthy G."/>
            <person name="Schmitz R.J."/>
            <person name="Gryganskyi A."/>
            <person name="Culley D."/>
            <person name="Magnuson J."/>
            <person name="James T.Y."/>
            <person name="O'Malley M.A."/>
            <person name="Stajich J.E."/>
            <person name="Spatafora J.W."/>
            <person name="Visel A."/>
            <person name="Grigoriev I.V."/>
        </authorList>
    </citation>
    <scope>NUCLEOTIDE SEQUENCE [LARGE SCALE GENOMIC DNA]</scope>
    <source>
        <strain evidence="9 10">NRRL Y-17943</strain>
    </source>
</reference>
<dbReference type="PANTHER" id="PTHR32077:SF65">
    <property type="entry name" value="FASCICLIN-LIKE ARABINOGALACTAN PROTEIN 11"/>
    <property type="match status" value="1"/>
</dbReference>
<protein>
    <recommendedName>
        <fullName evidence="8">FAS1 domain-containing protein</fullName>
    </recommendedName>
</protein>
<dbReference type="Gene3D" id="2.30.180.10">
    <property type="entry name" value="FAS1 domain"/>
    <property type="match status" value="2"/>
</dbReference>
<dbReference type="InterPro" id="IPR036378">
    <property type="entry name" value="FAS1_dom_sf"/>
</dbReference>
<keyword evidence="3 7" id="KW-0732">Signal</keyword>
<dbReference type="Pfam" id="PF02469">
    <property type="entry name" value="Fasciclin"/>
    <property type="match status" value="1"/>
</dbReference>
<dbReference type="GO" id="GO:0005886">
    <property type="term" value="C:plasma membrane"/>
    <property type="evidence" value="ECO:0007669"/>
    <property type="project" value="UniProtKB-SubCell"/>
</dbReference>
<evidence type="ECO:0000256" key="3">
    <source>
        <dbReference type="ARBA" id="ARBA00022729"/>
    </source>
</evidence>
<comment type="subcellular location">
    <subcellularLocation>
        <location evidence="1">Cell membrane</location>
    </subcellularLocation>
</comment>
<evidence type="ECO:0000313" key="9">
    <source>
        <dbReference type="EMBL" id="ORX38564.1"/>
    </source>
</evidence>
<dbReference type="SUPFAM" id="SSF82153">
    <property type="entry name" value="FAS1 domain"/>
    <property type="match status" value="2"/>
</dbReference>
<comment type="caution">
    <text evidence="9">The sequence shown here is derived from an EMBL/GenBank/DDBJ whole genome shotgun (WGS) entry which is preliminary data.</text>
</comment>
<dbReference type="InterPro" id="IPR000782">
    <property type="entry name" value="FAS1_domain"/>
</dbReference>
<feature type="chain" id="PRO_5013231489" description="FAS1 domain-containing protein" evidence="7">
    <location>
        <begin position="24"/>
        <end position="413"/>
    </location>
</feature>
<dbReference type="Proteomes" id="UP000193218">
    <property type="component" value="Unassembled WGS sequence"/>
</dbReference>
<feature type="signal peptide" evidence="7">
    <location>
        <begin position="1"/>
        <end position="23"/>
    </location>
</feature>
<feature type="region of interest" description="Disordered" evidence="6">
    <location>
        <begin position="362"/>
        <end position="382"/>
    </location>
</feature>
<dbReference type="RefSeq" id="XP_021872486.1">
    <property type="nucleotide sequence ID" value="XM_022014095.1"/>
</dbReference>
<dbReference type="SMART" id="SM00554">
    <property type="entry name" value="FAS1"/>
    <property type="match status" value="2"/>
</dbReference>
<organism evidence="9 10">
    <name type="scientific">Kockovaella imperatae</name>
    <dbReference type="NCBI Taxonomy" id="4999"/>
    <lineage>
        <taxon>Eukaryota</taxon>
        <taxon>Fungi</taxon>
        <taxon>Dikarya</taxon>
        <taxon>Basidiomycota</taxon>
        <taxon>Agaricomycotina</taxon>
        <taxon>Tremellomycetes</taxon>
        <taxon>Tremellales</taxon>
        <taxon>Cuniculitremaceae</taxon>
        <taxon>Kockovaella</taxon>
    </lineage>
</organism>
<keyword evidence="2" id="KW-1003">Cell membrane</keyword>
<dbReference type="InterPro" id="IPR045003">
    <property type="entry name" value="FLA_A"/>
</dbReference>
<evidence type="ECO:0000256" key="4">
    <source>
        <dbReference type="ARBA" id="ARBA00023136"/>
    </source>
</evidence>
<evidence type="ECO:0000256" key="6">
    <source>
        <dbReference type="SAM" id="MobiDB-lite"/>
    </source>
</evidence>
<dbReference type="OrthoDB" id="286301at2759"/>
<evidence type="ECO:0000256" key="2">
    <source>
        <dbReference type="ARBA" id="ARBA00022475"/>
    </source>
</evidence>
<accession>A0A1Y1UM48</accession>
<name>A0A1Y1UM48_9TREE</name>
<keyword evidence="10" id="KW-1185">Reference proteome</keyword>
<dbReference type="PROSITE" id="PS50213">
    <property type="entry name" value="FAS1"/>
    <property type="match status" value="1"/>
</dbReference>
<gene>
    <name evidence="9" type="ORF">BD324DRAFT_608003</name>
</gene>
<dbReference type="InParanoid" id="A0A1Y1UM48"/>
<keyword evidence="4" id="KW-0472">Membrane</keyword>
<comment type="function">
    <text evidence="5">May be a cell surface adhesion protein.</text>
</comment>
<evidence type="ECO:0000256" key="7">
    <source>
        <dbReference type="SAM" id="SignalP"/>
    </source>
</evidence>
<evidence type="ECO:0000313" key="10">
    <source>
        <dbReference type="Proteomes" id="UP000193218"/>
    </source>
</evidence>
<dbReference type="PANTHER" id="PTHR32077">
    <property type="entry name" value="FASCICLIN-LIKE ARABINOGALACTAN PROTEIN"/>
    <property type="match status" value="1"/>
</dbReference>